<keyword evidence="1" id="KW-0808">Transferase</keyword>
<reference evidence="1 2" key="1">
    <citation type="submission" date="2015-02" db="EMBL/GenBank/DDBJ databases">
        <title>Evolution of amylase-binding proteins of oral streptococcal species.</title>
        <authorList>
            <person name="Haase E.M."/>
        </authorList>
    </citation>
    <scope>NUCLEOTIDE SEQUENCE [LARGE SCALE GENOMIC DNA]</scope>
    <source>
        <strain evidence="1 2">UC6950A</strain>
    </source>
</reference>
<gene>
    <name evidence="1" type="primary">holB</name>
    <name evidence="1" type="ORF">TZ96_01689</name>
</gene>
<dbReference type="InterPro" id="IPR050238">
    <property type="entry name" value="DNA_Rep/Repair_Clamp_Loader"/>
</dbReference>
<dbReference type="PANTHER" id="PTHR11669:SF8">
    <property type="entry name" value="DNA POLYMERASE III SUBUNIT DELTA"/>
    <property type="match status" value="1"/>
</dbReference>
<evidence type="ECO:0000313" key="1">
    <source>
        <dbReference type="EMBL" id="KJU90229.1"/>
    </source>
</evidence>
<accession>A0A0F3H7N2</accession>
<dbReference type="Pfam" id="PF13177">
    <property type="entry name" value="DNA_pol3_delta2"/>
    <property type="match status" value="1"/>
</dbReference>
<dbReference type="PATRIC" id="fig|28037.218.peg.1655"/>
<dbReference type="NCBIfam" id="TIGR00678">
    <property type="entry name" value="holB"/>
    <property type="match status" value="1"/>
</dbReference>
<dbReference type="Proteomes" id="UP000033405">
    <property type="component" value="Unassembled WGS sequence"/>
</dbReference>
<dbReference type="GO" id="GO:0003887">
    <property type="term" value="F:DNA-directed DNA polymerase activity"/>
    <property type="evidence" value="ECO:0007669"/>
    <property type="project" value="UniProtKB-EC"/>
</dbReference>
<dbReference type="Gene3D" id="3.40.50.300">
    <property type="entry name" value="P-loop containing nucleotide triphosphate hydrolases"/>
    <property type="match status" value="1"/>
</dbReference>
<evidence type="ECO:0000313" key="2">
    <source>
        <dbReference type="Proteomes" id="UP000033405"/>
    </source>
</evidence>
<proteinExistence type="predicted"/>
<dbReference type="PANTHER" id="PTHR11669">
    <property type="entry name" value="REPLICATION FACTOR C / DNA POLYMERASE III GAMMA-TAU SUBUNIT"/>
    <property type="match status" value="1"/>
</dbReference>
<dbReference type="SUPFAM" id="SSF52540">
    <property type="entry name" value="P-loop containing nucleoside triphosphate hydrolases"/>
    <property type="match status" value="1"/>
</dbReference>
<dbReference type="EMBL" id="JYOV01000022">
    <property type="protein sequence ID" value="KJU90229.1"/>
    <property type="molecule type" value="Genomic_DNA"/>
</dbReference>
<dbReference type="AlphaFoldDB" id="A0A0F3H7N2"/>
<name>A0A0F3H7N2_9STRE</name>
<dbReference type="InterPro" id="IPR027417">
    <property type="entry name" value="P-loop_NTPase"/>
</dbReference>
<comment type="caution">
    <text evidence="1">The sequence shown here is derived from an EMBL/GenBank/DDBJ whole genome shotgun (WGS) entry which is preliminary data.</text>
</comment>
<sequence length="298" mass="34570">MKQEQLRACQPLQFERFVHILEQGQLNHAYLFSGNFGSLEMALFLSKSLFCSEKTGIFPCEKCRNCKLIEQEEFPDVTIIKPLNQVIKTERIRELVGQFSQSGIENQRQVFIIEQAEKMHVNAANSLLKVIEEPQSEIYIFFLTDDEEQMLPTIRSRTQIFQFKKQVSTLMSQLEEVGLVKNKAKLLAQFSQSQAEADKLVHQAGFWTLVDESERLFSWLLAHKKESYLQVAKLTSLADDKEKQDQVLRILEVLAGQEILNVSARNILQNLVQTRKMWRANVSFQNVLEYLVLQKNLK</sequence>
<dbReference type="InterPro" id="IPR004622">
    <property type="entry name" value="DNA_pol_HolB"/>
</dbReference>
<organism evidence="1 2">
    <name type="scientific">Streptococcus infantis</name>
    <dbReference type="NCBI Taxonomy" id="68892"/>
    <lineage>
        <taxon>Bacteria</taxon>
        <taxon>Bacillati</taxon>
        <taxon>Bacillota</taxon>
        <taxon>Bacilli</taxon>
        <taxon>Lactobacillales</taxon>
        <taxon>Streptococcaceae</taxon>
        <taxon>Streptococcus</taxon>
    </lineage>
</organism>
<dbReference type="RefSeq" id="WP_045763717.1">
    <property type="nucleotide sequence ID" value="NZ_JYOV01000022.1"/>
</dbReference>
<dbReference type="GO" id="GO:0006261">
    <property type="term" value="P:DNA-templated DNA replication"/>
    <property type="evidence" value="ECO:0007669"/>
    <property type="project" value="TreeGrafter"/>
</dbReference>
<protein>
    <submittedName>
        <fullName evidence="1">DNA polymerase III subunit delta</fullName>
        <ecNumber evidence="1">2.7.7.7</ecNumber>
    </submittedName>
</protein>
<dbReference type="EC" id="2.7.7.7" evidence="1"/>
<keyword evidence="1" id="KW-0548">Nucleotidyltransferase</keyword>
<dbReference type="GO" id="GO:0008408">
    <property type="term" value="F:3'-5' exonuclease activity"/>
    <property type="evidence" value="ECO:0007669"/>
    <property type="project" value="InterPro"/>
</dbReference>
<dbReference type="NCBIfam" id="NF005581">
    <property type="entry name" value="PRK07276.1"/>
    <property type="match status" value="1"/>
</dbReference>